<evidence type="ECO:0000259" key="27">
    <source>
        <dbReference type="PROSITE" id="PS51805"/>
    </source>
</evidence>
<evidence type="ECO:0000256" key="14">
    <source>
        <dbReference type="ARBA" id="ARBA00023015"/>
    </source>
</evidence>
<feature type="domain" description="Post-SET" evidence="25">
    <location>
        <begin position="2803"/>
        <end position="2819"/>
    </location>
</feature>
<dbReference type="OrthoDB" id="308383at2759"/>
<dbReference type="PROSITE" id="PS51805">
    <property type="entry name" value="EPHD"/>
    <property type="match status" value="1"/>
</dbReference>
<dbReference type="CDD" id="cd15507">
    <property type="entry name" value="PHD2_KMT2A_like"/>
    <property type="match status" value="1"/>
</dbReference>
<dbReference type="InterPro" id="IPR003889">
    <property type="entry name" value="FYrich_C"/>
</dbReference>
<keyword evidence="28" id="KW-1185">Reference proteome</keyword>
<keyword evidence="11" id="KW-0832">Ubl conjugation</keyword>
<dbReference type="InterPro" id="IPR002857">
    <property type="entry name" value="Znf_CXXC"/>
</dbReference>
<organism evidence="28 29">
    <name type="scientific">Xenopus laevis</name>
    <name type="common">African clawed frog</name>
    <dbReference type="NCBI Taxonomy" id="8355"/>
    <lineage>
        <taxon>Eukaryota</taxon>
        <taxon>Metazoa</taxon>
        <taxon>Chordata</taxon>
        <taxon>Craniata</taxon>
        <taxon>Vertebrata</taxon>
        <taxon>Euteleostomi</taxon>
        <taxon>Amphibia</taxon>
        <taxon>Batrachia</taxon>
        <taxon>Anura</taxon>
        <taxon>Pipoidea</taxon>
        <taxon>Pipidae</taxon>
        <taxon>Xenopodinae</taxon>
        <taxon>Xenopus</taxon>
        <taxon>Xenopus</taxon>
    </lineage>
</organism>
<feature type="compositionally biased region" description="Basic and acidic residues" evidence="22">
    <location>
        <begin position="222"/>
        <end position="236"/>
    </location>
</feature>
<keyword evidence="6" id="KW-0949">S-adenosyl-L-methionine</keyword>
<feature type="compositionally biased region" description="Low complexity" evidence="22">
    <location>
        <begin position="111"/>
        <end position="120"/>
    </location>
</feature>
<dbReference type="InterPro" id="IPR034732">
    <property type="entry name" value="EPHD"/>
</dbReference>
<dbReference type="GO" id="GO:0008270">
    <property type="term" value="F:zinc ion binding"/>
    <property type="evidence" value="ECO:0007669"/>
    <property type="project" value="UniProtKB-KW"/>
</dbReference>
<keyword evidence="5" id="KW-0808">Transferase</keyword>
<dbReference type="InterPro" id="IPR019786">
    <property type="entry name" value="Zinc_finger_PHD-type_CS"/>
</dbReference>
<dbReference type="PROSITE" id="PS50868">
    <property type="entry name" value="POST_SET"/>
    <property type="match status" value="1"/>
</dbReference>
<dbReference type="AGR" id="Xenbase:XB-GENE-17334205"/>
<keyword evidence="10" id="KW-0862">Zinc</keyword>
<dbReference type="Pfam" id="PF05965">
    <property type="entry name" value="FYRC"/>
    <property type="match status" value="1"/>
</dbReference>
<evidence type="ECO:0000259" key="23">
    <source>
        <dbReference type="PROSITE" id="PS50016"/>
    </source>
</evidence>
<dbReference type="CTD" id="108696880"/>
<evidence type="ECO:0000256" key="17">
    <source>
        <dbReference type="ARBA" id="ARBA00023163"/>
    </source>
</evidence>
<feature type="domain" description="PHD-type" evidence="23">
    <location>
        <begin position="1365"/>
        <end position="1426"/>
    </location>
</feature>
<dbReference type="OMA" id="GGGPCWK"/>
<evidence type="ECO:0000256" key="11">
    <source>
        <dbReference type="ARBA" id="ARBA00022843"/>
    </source>
</evidence>
<dbReference type="GO" id="GO:0032259">
    <property type="term" value="P:methylation"/>
    <property type="evidence" value="ECO:0007669"/>
    <property type="project" value="UniProtKB-KW"/>
</dbReference>
<evidence type="ECO:0000256" key="4">
    <source>
        <dbReference type="ARBA" id="ARBA00022603"/>
    </source>
</evidence>
<dbReference type="SUPFAM" id="SSF57903">
    <property type="entry name" value="FYVE/PHD zinc finger"/>
    <property type="match status" value="2"/>
</dbReference>
<dbReference type="CDD" id="cd15694">
    <property type="entry name" value="ePHD_KMT2B"/>
    <property type="match status" value="1"/>
</dbReference>
<evidence type="ECO:0000313" key="30">
    <source>
        <dbReference type="Xenbase" id="XB-GENE-17334205"/>
    </source>
</evidence>
<dbReference type="CDD" id="cd15593">
    <property type="entry name" value="PHD3_KMT2B"/>
    <property type="match status" value="1"/>
</dbReference>
<dbReference type="InterPro" id="IPR003888">
    <property type="entry name" value="FYrich_N"/>
</dbReference>
<feature type="compositionally biased region" description="Low complexity" evidence="22">
    <location>
        <begin position="1894"/>
        <end position="1919"/>
    </location>
</feature>
<dbReference type="STRING" id="8355.A0A1L8FPH7"/>
<keyword evidence="18" id="KW-0539">Nucleus</keyword>
<dbReference type="SMART" id="SM00541">
    <property type="entry name" value="FYRN"/>
    <property type="match status" value="1"/>
</dbReference>
<dbReference type="InterPro" id="IPR047219">
    <property type="entry name" value="KMT2A_2B_SET"/>
</dbReference>
<dbReference type="Pfam" id="PF05964">
    <property type="entry name" value="FYRN"/>
    <property type="match status" value="1"/>
</dbReference>
<feature type="compositionally biased region" description="Basic and acidic residues" evidence="22">
    <location>
        <begin position="169"/>
        <end position="196"/>
    </location>
</feature>
<dbReference type="SMART" id="SM00317">
    <property type="entry name" value="SET"/>
    <property type="match status" value="1"/>
</dbReference>
<keyword evidence="13" id="KW-0007">Acetylation</keyword>
<dbReference type="GO" id="GO:0035097">
    <property type="term" value="C:histone methyltransferase complex"/>
    <property type="evidence" value="ECO:0000318"/>
    <property type="project" value="GO_Central"/>
</dbReference>
<reference evidence="29" key="1">
    <citation type="submission" date="2025-08" db="UniProtKB">
        <authorList>
            <consortium name="RefSeq"/>
        </authorList>
    </citation>
    <scope>IDENTIFICATION</scope>
    <source>
        <strain evidence="29">J_2021</strain>
        <tissue evidence="29">Erythrocytes</tissue>
    </source>
</reference>
<evidence type="ECO:0000256" key="2">
    <source>
        <dbReference type="ARBA" id="ARBA00022499"/>
    </source>
</evidence>
<feature type="compositionally biased region" description="Low complexity" evidence="22">
    <location>
        <begin position="984"/>
        <end position="993"/>
    </location>
</feature>
<dbReference type="Gene3D" id="3.30.40.10">
    <property type="entry name" value="Zinc/RING finger domain, C3HC4 (zinc finger)"/>
    <property type="match status" value="3"/>
</dbReference>
<proteinExistence type="predicted"/>
<evidence type="ECO:0000256" key="7">
    <source>
        <dbReference type="ARBA" id="ARBA00022723"/>
    </source>
</evidence>
<dbReference type="PROSITE" id="PS50280">
    <property type="entry name" value="SET"/>
    <property type="match status" value="1"/>
</dbReference>
<dbReference type="InterPro" id="IPR011011">
    <property type="entry name" value="Znf_FYVE_PHD"/>
</dbReference>
<keyword evidence="16" id="KW-0238">DNA-binding</keyword>
<feature type="region of interest" description="Disordered" evidence="22">
    <location>
        <begin position="1"/>
        <end position="54"/>
    </location>
</feature>
<evidence type="ECO:0000313" key="29">
    <source>
        <dbReference type="RefSeq" id="XP_018082059.1"/>
    </source>
</evidence>
<feature type="compositionally biased region" description="Low complexity" evidence="22">
    <location>
        <begin position="2121"/>
        <end position="2130"/>
    </location>
</feature>
<evidence type="ECO:0000256" key="19">
    <source>
        <dbReference type="ARBA" id="ARBA00023620"/>
    </source>
</evidence>
<dbReference type="InterPro" id="IPR036427">
    <property type="entry name" value="Bromodomain-like_sf"/>
</dbReference>
<dbReference type="EC" id="2.1.1.364" evidence="19"/>
<evidence type="ECO:0000256" key="21">
    <source>
        <dbReference type="ARBA" id="ARBA00050089"/>
    </source>
</evidence>
<dbReference type="Proteomes" id="UP000186698">
    <property type="component" value="Chromosome 7L"/>
</dbReference>
<dbReference type="InterPro" id="IPR001965">
    <property type="entry name" value="Znf_PHD"/>
</dbReference>
<dbReference type="Xenbase" id="XB-GENE-17334205">
    <property type="gene designation" value="kmt2b.L"/>
</dbReference>
<dbReference type="InterPro" id="IPR041959">
    <property type="entry name" value="KMT2B_ePHD"/>
</dbReference>
<dbReference type="RefSeq" id="XP_018082059.1">
    <property type="nucleotide sequence ID" value="XM_018226570.2"/>
</dbReference>
<dbReference type="SMART" id="SM00508">
    <property type="entry name" value="PostSET"/>
    <property type="match status" value="2"/>
</dbReference>
<comment type="subcellular location">
    <subcellularLocation>
        <location evidence="1">Nucleus</location>
    </subcellularLocation>
</comment>
<dbReference type="PROSITE" id="PS01359">
    <property type="entry name" value="ZF_PHD_1"/>
    <property type="match status" value="1"/>
</dbReference>
<feature type="compositionally biased region" description="Low complexity" evidence="22">
    <location>
        <begin position="627"/>
        <end position="652"/>
    </location>
</feature>
<dbReference type="PROSITE" id="PS51058">
    <property type="entry name" value="ZF_CXXC"/>
    <property type="match status" value="1"/>
</dbReference>
<dbReference type="InterPro" id="IPR003616">
    <property type="entry name" value="Post-SET_dom"/>
</dbReference>
<evidence type="ECO:0000256" key="18">
    <source>
        <dbReference type="ARBA" id="ARBA00023242"/>
    </source>
</evidence>
<dbReference type="Pfam" id="PF02008">
    <property type="entry name" value="zf-CXXC"/>
    <property type="match status" value="1"/>
</dbReference>
<feature type="region of interest" description="Disordered" evidence="22">
    <location>
        <begin position="702"/>
        <end position="724"/>
    </location>
</feature>
<dbReference type="PANTHER" id="PTHR45838:SF3">
    <property type="entry name" value="HISTONE-LYSINE N-METHYLTRANSFERASE 2B"/>
    <property type="match status" value="1"/>
</dbReference>
<dbReference type="GO" id="GO:0003677">
    <property type="term" value="F:DNA binding"/>
    <property type="evidence" value="ECO:0007669"/>
    <property type="project" value="UniProtKB-KW"/>
</dbReference>
<feature type="region of interest" description="Disordered" evidence="22">
    <location>
        <begin position="968"/>
        <end position="1013"/>
    </location>
</feature>
<evidence type="ECO:0000259" key="26">
    <source>
        <dbReference type="PROSITE" id="PS51058"/>
    </source>
</evidence>
<feature type="domain" description="PHD-type" evidence="23">
    <location>
        <begin position="1279"/>
        <end position="1333"/>
    </location>
</feature>
<dbReference type="PaxDb" id="8355-A0A1L8FPH7"/>
<dbReference type="GeneID" id="108696880"/>
<sequence length="2819" mass="308008">MAAAAASAGPGASGSVRGRFPGRPWVGRSGSRVERTRVTFQVSPDVGSAENPDSTHLQILGLHRNLKRLKGACGRDSDSGEEDFAGFTAEESALGSSLRLALRSNKDKTPEPATTSSLPSAAPPKKPLCSIPPHLRHVFIPQREIRVHLTQLDPSLFNMAKYSTIITRPKQEEVPDTPEKQHKPADPSTVSEHKLPASEPPKQNVRPQRARTRTWKASASLDFRRHSQTDPSREGTKSPADGNTTDCSDAPSADTKSVTDTTDQQEELIYRKRTLTSQVVASSERDGASPVGRCRRERHASQTKVSEKDLSASPNKACTAFKEGQRDTQVPRVKWKLRVGYRQVNELEADASEEDVTMSVGNVEDGLQCKEGLASEINDGHPCGEAENLEASESLKTEERYRSDGCGTGEEHKADMGCGSEGTLLPPHEDGSSFPASFLSAVATQETSVPDLTSTDEKIGLVSAMESPALPDSTSAYPNNKVKKLSNGEKAKLLRAKKAEQMAAKKLLAKIKEANLKAQPCMQARSSKETAPRNRNLSKRIQRIVAPVASARPSRVIKAPRRFLDEAELSPFTENQTKANPVLPDAEVLSNSLAEPEVISDPLPSPTETFLNLFSEDHLCFLPPLSPEAESTPSCPSPASSPTSTSLPQSLSESKRKNILRAPTFCWNSVGTADQEAQSTLCSSRPLFRLQSPASPLELLQLNSPQSAPSSPPPQPVPKSEPKRSPLLRAAQFTPSEAHLKIFESVSFEDLDSKASFSPLVSNRQHYGDFTSSTTANVSAPETMTALVAKQSDVNVGGRRANHLSIPMFDSTSERGDALLATEPTLKPSDQNLTDPAETLSLGYKSITSKMGKRKMGAIKLGHMDGPGVVCKMAIKSPTETLAETGISSAVNDETLSGTDKKVISLIEKAKLQLIRIDKQKNSEMGQDSPVQGPRIKHVCRHPSVALGQPRAMIPEDIPRLSALPLHEREPTEPCPVDQHEETSSASETESSTVKQKRAAPVRSKPRPPTKARLRMGRCGVCKGCLVQDDCGKCVNCKDKTKFGGPNTKKQCCVFRQCDAILARRLERAGKKGRKAPALSRDNFPDSDDTYPDTWRAEETETNDPDSLSQRKSSRRCVRQRPFYDLFPESEDSDYDPSPRVSRKKTRKESELLPQESEEQSKPRKTPQQPLILRARKGPEQEFVVNGGSGKLKSADGTYRLRVDFKEDCDLENVWLMGGLSVLTSVPVKPSLMCLLCASRGQHKLLYCQVCCEPFHNFCLEESERPLPNQEGTWCCRRCKFCNVCGQKGKAKKPLLECELCQTNYHVNCLGPNYPLKAPRSGKGWTCSACVRCRSCGIAPGKDDHLEFSNDGKLCGECSTLYDKGNFCPICIHCYEESEYESKMIQCAKCDKWVHSKCEGLSDEGYEILSNLSDSVVYTCPPCLGNGSPIWRETMLSELTAGLHEVLQGLLTSELAASLLHCAQSSDGSRCGKCQHSPCDLHSLRQLLEDGQYSSVSAFNDSVAYIIRKGVTEESYGSELDGDVLKSLYLKSMEKSFTWFNAEESEHWQSNCKTESKGILPNAVLPPSSDHNYANWRIKIEDPPSEGILQKTASPAKVKLESDAEAAGETDTRQCALCLKYGDDDPKDAGRLLYIGQNDWTHINCAIWSAEVFEENDGSLRNVHAAVARGRQLRCDNCQKTGATVGCCLSTCHSNFHFMCARASRCCFQDDKKMFCSKHTKLLDGTPVEEDCFDVLRRVYVDFEGISFRRKFLQGLEPENIQMMIGSMKIDSLGMLNDLSVSEGKIYPVGYQCSRLYWSTLDARRQCWYKCRVLEHCPKSGETHPEGEEGQEQNKTIIHNPGPSTDPLETEAAFSPPLPADSSSCGQPPSLQPNTGATAPRSFIGARIKTPNYSPSRRPLGGSSRPLPSPGSPTSSSLSHHILTVSDPEVTPLRRTRRPIPPSRFNAQSSARSPEEATNPPTVLARPLTLQRTTSKNKVPTPALCGGDIEVEVMSSLDGGLVSGPLQCGAQLIVGTEPPVDESEGDGSSEEDADDQYYGLTRTVVSGDQIHSLASSAHIQQLDGIHDSTDSEDGSQGPCGPVGGGKTPSRIQSEIVEFVLKNTGNSESGSNLQLHHIGPPASIASSSSSSTQNGDATPLSNGTSTAAHQQGGPPPLRDPPQVQRVCHPLISVATKNTYVSPDAPPVTVNAPASKVILINKMGQMLVKVENGNTEQSLGNLPLLKDTSRAVALPKLPPVKPVKVAPKNAKNPLPSLPQSPALSPSMNALILQATAASSINPGQSWTLSAPVVRVVPMLNVMQGTGQITLGTQALMTPAITGIPQTCLLQNLPLNRGVLGVSSSVQQQPPLKPAPQSQVRVQPQISVLQPAPIRVVSLPSLSLKRQRLPNSSCSPVKKLKLKQDGPKVEDKMDTYVMSSSVVLNADHASSSVASTRLKRARVKAPMMLEVPSLKEEEPSLNDGLFIDLTLAVKDENSQEETPVDSPSSTPPLEYIPDFENVKCQEEKKSSLPRRDGPYLRFEITSEDGFCIQADSAEDAWKAVVEKVQEARGVGKLQHLSLSASMIGTRMFGVQHDAVLFLLEQLTGAERCRGYKFLFHPQEVEEGQISINPSGCARSEVYVRKSTFDMFNFLASQHRTLPEIGPCEEEEEEVQLKSTRRATSLDLPMAMRFRHLKKTSKEAVGAYRSAIHGRGLFCKRNIDAGEMVIEYSGIVIRSVLTDKREKFYDSKGIGCYMFRIDDFDVVDATMHGNAARFINHSCEPNCYSRVIHVEGQKHIVIFALRSIYCGEELTYDYKFPIEDASNKLPCNCGAKKCRRFLN</sequence>
<accession>A0A1L8FPH7</accession>
<protein>
    <recommendedName>
        <fullName evidence="19">[histone H3]-lysine(4) N-methyltransferase</fullName>
        <ecNumber evidence="19">2.1.1.364</ecNumber>
    </recommendedName>
</protein>
<dbReference type="Gene3D" id="2.170.270.10">
    <property type="entry name" value="SET domain"/>
    <property type="match status" value="1"/>
</dbReference>
<dbReference type="KEGG" id="xla:108696880"/>
<dbReference type="Gene3D" id="1.20.920.10">
    <property type="entry name" value="Bromodomain-like"/>
    <property type="match status" value="1"/>
</dbReference>
<dbReference type="PROSITE" id="PS50016">
    <property type="entry name" value="ZF_PHD_2"/>
    <property type="match status" value="3"/>
</dbReference>
<evidence type="ECO:0000256" key="8">
    <source>
        <dbReference type="ARBA" id="ARBA00022737"/>
    </source>
</evidence>
<dbReference type="SUPFAM" id="SSF82199">
    <property type="entry name" value="SET domain"/>
    <property type="match status" value="1"/>
</dbReference>
<evidence type="ECO:0000256" key="15">
    <source>
        <dbReference type="ARBA" id="ARBA00023117"/>
    </source>
</evidence>
<keyword evidence="2" id="KW-1017">Isopeptide bond</keyword>
<dbReference type="InterPro" id="IPR019787">
    <property type="entry name" value="Znf_PHD-finger"/>
</dbReference>
<feature type="domain" description="CXXC-type" evidence="26">
    <location>
        <begin position="1012"/>
        <end position="1059"/>
    </location>
</feature>
<evidence type="ECO:0000256" key="6">
    <source>
        <dbReference type="ARBA" id="ARBA00022691"/>
    </source>
</evidence>
<evidence type="ECO:0000313" key="28">
    <source>
        <dbReference type="Proteomes" id="UP000186698"/>
    </source>
</evidence>
<dbReference type="InterPro" id="IPR001214">
    <property type="entry name" value="SET_dom"/>
</dbReference>
<feature type="region of interest" description="Disordered" evidence="22">
    <location>
        <begin position="167"/>
        <end position="313"/>
    </location>
</feature>
<dbReference type="FunFam" id="3.30.40.10:FF:000071">
    <property type="entry name" value="Histone-lysine N-methyltransferase"/>
    <property type="match status" value="1"/>
</dbReference>
<keyword evidence="3" id="KW-0597">Phosphoprotein</keyword>
<evidence type="ECO:0000256" key="3">
    <source>
        <dbReference type="ARBA" id="ARBA00022553"/>
    </source>
</evidence>
<feature type="region of interest" description="Disordered" evidence="22">
    <location>
        <begin position="2106"/>
        <end position="2162"/>
    </location>
</feature>
<dbReference type="GO" id="GO:0140945">
    <property type="term" value="F:histone H3K4 monomethyltransferase activity"/>
    <property type="evidence" value="ECO:0007669"/>
    <property type="project" value="UniProtKB-EC"/>
</dbReference>
<dbReference type="InterPro" id="IPR046341">
    <property type="entry name" value="SET_dom_sf"/>
</dbReference>
<feature type="compositionally biased region" description="Basic and acidic residues" evidence="22">
    <location>
        <begin position="968"/>
        <end position="983"/>
    </location>
</feature>
<keyword evidence="9" id="KW-0863">Zinc-finger</keyword>
<keyword evidence="7" id="KW-0479">Metal-binding</keyword>
<dbReference type="GO" id="GO:0042800">
    <property type="term" value="F:histone H3K4 methyltransferase activity"/>
    <property type="evidence" value="ECO:0000318"/>
    <property type="project" value="GO_Central"/>
</dbReference>
<dbReference type="Gene3D" id="3.30.160.360">
    <property type="match status" value="2"/>
</dbReference>
<evidence type="ECO:0000256" key="12">
    <source>
        <dbReference type="ARBA" id="ARBA00022853"/>
    </source>
</evidence>
<evidence type="ECO:0000256" key="1">
    <source>
        <dbReference type="ARBA" id="ARBA00004123"/>
    </source>
</evidence>
<feature type="compositionally biased region" description="Basic residues" evidence="22">
    <location>
        <begin position="995"/>
        <end position="1013"/>
    </location>
</feature>
<feature type="compositionally biased region" description="Polar residues" evidence="22">
    <location>
        <begin position="1861"/>
        <end position="1877"/>
    </location>
</feature>
<feature type="region of interest" description="Disordered" evidence="22">
    <location>
        <begin position="102"/>
        <end position="129"/>
    </location>
</feature>
<dbReference type="FunFam" id="2.170.270.10:FF:000004">
    <property type="entry name" value="Histone-lysine N-methyltransferase"/>
    <property type="match status" value="1"/>
</dbReference>
<feature type="compositionally biased region" description="Pro residues" evidence="22">
    <location>
        <begin position="710"/>
        <end position="719"/>
    </location>
</feature>
<gene>
    <name evidence="30" type="primary">kmt2b.L</name>
    <name evidence="29" type="synonym">LOC108696880</name>
</gene>
<feature type="domain" description="SET" evidence="24">
    <location>
        <begin position="2679"/>
        <end position="2795"/>
    </location>
</feature>
<feature type="compositionally biased region" description="Polar residues" evidence="22">
    <location>
        <begin position="2131"/>
        <end position="2148"/>
    </location>
</feature>
<dbReference type="CDD" id="cd15589">
    <property type="entry name" value="PHD1_KMT2B"/>
    <property type="match status" value="1"/>
</dbReference>
<feature type="region of interest" description="Disordered" evidence="22">
    <location>
        <begin position="1069"/>
        <end position="1179"/>
    </location>
</feature>
<evidence type="ECO:0000256" key="10">
    <source>
        <dbReference type="ARBA" id="ARBA00022833"/>
    </source>
</evidence>
<dbReference type="Pfam" id="PF00856">
    <property type="entry name" value="SET"/>
    <property type="match status" value="1"/>
</dbReference>
<keyword evidence="17" id="KW-0804">Transcription</keyword>
<dbReference type="SMART" id="SM00249">
    <property type="entry name" value="PHD"/>
    <property type="match status" value="4"/>
</dbReference>
<keyword evidence="15" id="KW-0103">Bromodomain</keyword>
<evidence type="ECO:0000256" key="22">
    <source>
        <dbReference type="SAM" id="MobiDB-lite"/>
    </source>
</evidence>
<keyword evidence="14" id="KW-0805">Transcription regulation</keyword>
<dbReference type="CDD" id="cd19170">
    <property type="entry name" value="SET_KMT2A_2B"/>
    <property type="match status" value="1"/>
</dbReference>
<comment type="catalytic activity">
    <reaction evidence="20">
        <text>L-lysyl(4)-[histone H3] + S-adenosyl-L-methionine = N(6)-methyl-L-lysyl(4)-[histone H3] + S-adenosyl-L-homocysteine + H(+)</text>
        <dbReference type="Rhea" id="RHEA:60264"/>
        <dbReference type="Rhea" id="RHEA-COMP:15543"/>
        <dbReference type="Rhea" id="RHEA-COMP:15547"/>
        <dbReference type="ChEBI" id="CHEBI:15378"/>
        <dbReference type="ChEBI" id="CHEBI:29969"/>
        <dbReference type="ChEBI" id="CHEBI:57856"/>
        <dbReference type="ChEBI" id="CHEBI:59789"/>
        <dbReference type="ChEBI" id="CHEBI:61929"/>
        <dbReference type="EC" id="2.1.1.364"/>
    </reaction>
    <physiologicalReaction direction="left-to-right" evidence="20">
        <dbReference type="Rhea" id="RHEA:60265"/>
    </physiologicalReaction>
</comment>
<evidence type="ECO:0000256" key="20">
    <source>
        <dbReference type="ARBA" id="ARBA00049353"/>
    </source>
</evidence>
<feature type="compositionally biased region" description="Basic and acidic residues" evidence="22">
    <location>
        <begin position="393"/>
        <end position="415"/>
    </location>
</feature>
<feature type="region of interest" description="Disordered" evidence="22">
    <location>
        <begin position="2065"/>
        <end position="2088"/>
    </location>
</feature>
<dbReference type="FunFam" id="3.30.40.10:FF:000089">
    <property type="entry name" value="Histone-lysine N-methyltransferase"/>
    <property type="match status" value="1"/>
</dbReference>
<dbReference type="PROSITE" id="PS51543">
    <property type="entry name" value="FYRC"/>
    <property type="match status" value="1"/>
</dbReference>
<evidence type="ECO:0000259" key="24">
    <source>
        <dbReference type="PROSITE" id="PS50280"/>
    </source>
</evidence>
<dbReference type="PANTHER" id="PTHR45838">
    <property type="entry name" value="HISTONE-LYSINE-N-METHYLTRANSFERASE 2 KMT2 FAMILY MEMBER"/>
    <property type="match status" value="1"/>
</dbReference>
<evidence type="ECO:0000259" key="25">
    <source>
        <dbReference type="PROSITE" id="PS50868"/>
    </source>
</evidence>
<evidence type="ECO:0000256" key="16">
    <source>
        <dbReference type="ARBA" id="ARBA00023125"/>
    </source>
</evidence>
<feature type="region of interest" description="Disordered" evidence="22">
    <location>
        <begin position="625"/>
        <end position="654"/>
    </location>
</feature>
<dbReference type="InterPro" id="IPR013083">
    <property type="entry name" value="Znf_RING/FYVE/PHD"/>
</dbReference>
<evidence type="ECO:0000256" key="13">
    <source>
        <dbReference type="ARBA" id="ARBA00022990"/>
    </source>
</evidence>
<feature type="region of interest" description="Disordered" evidence="22">
    <location>
        <begin position="392"/>
        <end position="432"/>
    </location>
</feature>
<dbReference type="GO" id="GO:0045893">
    <property type="term" value="P:positive regulation of DNA-templated transcription"/>
    <property type="evidence" value="ECO:0000318"/>
    <property type="project" value="GO_Central"/>
</dbReference>
<dbReference type="FunFam" id="3.30.40.10:FF:000002">
    <property type="entry name" value="Histone-lysine N-methyltransferase"/>
    <property type="match status" value="1"/>
</dbReference>
<dbReference type="Pfam" id="PF00628">
    <property type="entry name" value="PHD"/>
    <property type="match status" value="2"/>
</dbReference>
<dbReference type="Pfam" id="PF13771">
    <property type="entry name" value="zf-HC5HC2H"/>
    <property type="match status" value="1"/>
</dbReference>
<keyword evidence="4" id="KW-0489">Methyltransferase</keyword>
<keyword evidence="12" id="KW-0156">Chromatin regulator</keyword>
<dbReference type="Bgee" id="108696880">
    <property type="expression patterns" value="Expressed in egg cell and 19 other cell types or tissues"/>
</dbReference>
<evidence type="ECO:0000256" key="9">
    <source>
        <dbReference type="ARBA" id="ARBA00022771"/>
    </source>
</evidence>
<keyword evidence="8" id="KW-0677">Repeat</keyword>
<feature type="compositionally biased region" description="Low complexity" evidence="22">
    <location>
        <begin position="1"/>
        <end position="15"/>
    </location>
</feature>
<feature type="domain" description="PHD-type" evidence="23">
    <location>
        <begin position="1231"/>
        <end position="1282"/>
    </location>
</feature>
<feature type="domain" description="PHD-type" evidence="27">
    <location>
        <begin position="1612"/>
        <end position="1720"/>
    </location>
</feature>
<evidence type="ECO:0000256" key="5">
    <source>
        <dbReference type="ARBA" id="ARBA00022679"/>
    </source>
</evidence>
<dbReference type="SMART" id="SM00542">
    <property type="entry name" value="FYRC"/>
    <property type="match status" value="1"/>
</dbReference>
<dbReference type="PROSITE" id="PS51542">
    <property type="entry name" value="FYRN"/>
    <property type="match status" value="1"/>
</dbReference>
<name>A0A1L8FPH7_XENLA</name>
<feature type="region of interest" description="Disordered" evidence="22">
    <location>
        <begin position="1819"/>
        <end position="1979"/>
    </location>
</feature>
<comment type="catalytic activity">
    <reaction evidence="21">
        <text>N(6)-methyl-L-lysyl(4)-[histone H3] + S-adenosyl-L-methionine = N(6),N(6)-dimethyl-L-lysyl(4)-[histone H3] + S-adenosyl-L-homocysteine + H(+)</text>
        <dbReference type="Rhea" id="RHEA:60268"/>
        <dbReference type="Rhea" id="RHEA-COMP:15540"/>
        <dbReference type="Rhea" id="RHEA-COMP:15543"/>
        <dbReference type="ChEBI" id="CHEBI:15378"/>
        <dbReference type="ChEBI" id="CHEBI:57856"/>
        <dbReference type="ChEBI" id="CHEBI:59789"/>
        <dbReference type="ChEBI" id="CHEBI:61929"/>
        <dbReference type="ChEBI" id="CHEBI:61976"/>
    </reaction>
    <physiologicalReaction direction="left-to-right" evidence="21">
        <dbReference type="Rhea" id="RHEA:60269"/>
    </physiologicalReaction>
</comment>